<feature type="domain" description="Glycosyltransferase subfamily 4-like N-terminal" evidence="2">
    <location>
        <begin position="63"/>
        <end position="157"/>
    </location>
</feature>
<dbReference type="InterPro" id="IPR001296">
    <property type="entry name" value="Glyco_trans_1"/>
</dbReference>
<dbReference type="CDD" id="cd03801">
    <property type="entry name" value="GT4_PimA-like"/>
    <property type="match status" value="1"/>
</dbReference>
<dbReference type="PANTHER" id="PTHR12526">
    <property type="entry name" value="GLYCOSYLTRANSFERASE"/>
    <property type="match status" value="1"/>
</dbReference>
<dbReference type="PANTHER" id="PTHR12526:SF630">
    <property type="entry name" value="GLYCOSYLTRANSFERASE"/>
    <property type="match status" value="1"/>
</dbReference>
<dbReference type="EMBL" id="QQWD01000029">
    <property type="protein sequence ID" value="REJ48036.1"/>
    <property type="molecule type" value="Genomic_DNA"/>
</dbReference>
<evidence type="ECO:0000313" key="3">
    <source>
        <dbReference type="EMBL" id="REJ48036.1"/>
    </source>
</evidence>
<accession>A0A3E0LKZ6</accession>
<protein>
    <submittedName>
        <fullName evidence="3">Glycosyltransferase</fullName>
    </submittedName>
</protein>
<reference evidence="3 4" key="1">
    <citation type="submission" date="2017-10" db="EMBL/GenBank/DDBJ databases">
        <title>A large-scale comparative metagenomic study reveals the eutrophication-driven functional interactions in six Microcystis-epibionts communities.</title>
        <authorList>
            <person name="Li Q."/>
            <person name="Lin F."/>
        </authorList>
    </citation>
    <scope>NUCLEOTIDE SEQUENCE [LARGE SCALE GENOMIC DNA]</scope>
    <source>
        <strain evidence="3">TW10</strain>
    </source>
</reference>
<dbReference type="Pfam" id="PF00534">
    <property type="entry name" value="Glycos_transf_1"/>
    <property type="match status" value="1"/>
</dbReference>
<evidence type="ECO:0000259" key="1">
    <source>
        <dbReference type="Pfam" id="PF00534"/>
    </source>
</evidence>
<gene>
    <name evidence="3" type="ORF">DWQ51_19495</name>
</gene>
<evidence type="ECO:0000259" key="2">
    <source>
        <dbReference type="Pfam" id="PF13439"/>
    </source>
</evidence>
<dbReference type="InterPro" id="IPR028098">
    <property type="entry name" value="Glyco_trans_4-like_N"/>
</dbReference>
<dbReference type="Pfam" id="PF13439">
    <property type="entry name" value="Glyco_transf_4"/>
    <property type="match status" value="1"/>
</dbReference>
<comment type="caution">
    <text evidence="3">The sequence shown here is derived from an EMBL/GenBank/DDBJ whole genome shotgun (WGS) entry which is preliminary data.</text>
</comment>
<keyword evidence="3" id="KW-0808">Transferase</keyword>
<proteinExistence type="predicted"/>
<name>A0A3E0LKZ6_9CHRO</name>
<dbReference type="Proteomes" id="UP000257002">
    <property type="component" value="Unassembled WGS sequence"/>
</dbReference>
<feature type="domain" description="Glycosyl transferase family 1" evidence="1">
    <location>
        <begin position="166"/>
        <end position="309"/>
    </location>
</feature>
<sequence>MKIAYIIPRLKDSGLTRIPLWLSNSIYPEHEVKVFYFSETNAQEKCLSFNAPVQRISFTSFCRELKDYDIVHSHGLKPDLYLAINYHKIKGIKITTIHGYHVDELRYDKGSLLGYIWGNLWNLACRKLDLAVCISQTMERYYQGIGYKNTTVIYNGIKKMDDSVKTIKGSNIKTGDKIVIGTVSILNKRKGVEQIIQVLQKNTQYDLIAIGGTSQDINRLQVLAEKLGVAQRCVFTGYRENPWETAINIDVFVFPSRSEGFGLALVEAANLEIPIICSDIPTFREIFRENEVTFFQLDDIDDLNNKILMLDEIKDKVSLAKLKAEKLFSLESMCDNYYQEYKKLIDAN</sequence>
<dbReference type="Gene3D" id="3.40.50.2000">
    <property type="entry name" value="Glycogen Phosphorylase B"/>
    <property type="match status" value="2"/>
</dbReference>
<evidence type="ECO:0000313" key="4">
    <source>
        <dbReference type="Proteomes" id="UP000257002"/>
    </source>
</evidence>
<organism evidence="3 4">
    <name type="scientific">Microcystis wesenbergii TW10</name>
    <dbReference type="NCBI Taxonomy" id="2060474"/>
    <lineage>
        <taxon>Bacteria</taxon>
        <taxon>Bacillati</taxon>
        <taxon>Cyanobacteriota</taxon>
        <taxon>Cyanophyceae</taxon>
        <taxon>Oscillatoriophycideae</taxon>
        <taxon>Chroococcales</taxon>
        <taxon>Microcystaceae</taxon>
        <taxon>Microcystis</taxon>
    </lineage>
</organism>
<dbReference type="AlphaFoldDB" id="A0A3E0LKZ6"/>
<dbReference type="GO" id="GO:0016757">
    <property type="term" value="F:glycosyltransferase activity"/>
    <property type="evidence" value="ECO:0007669"/>
    <property type="project" value="InterPro"/>
</dbReference>
<dbReference type="SUPFAM" id="SSF53756">
    <property type="entry name" value="UDP-Glycosyltransferase/glycogen phosphorylase"/>
    <property type="match status" value="1"/>
</dbReference>